<feature type="compositionally biased region" description="Polar residues" evidence="1">
    <location>
        <begin position="428"/>
        <end position="445"/>
    </location>
</feature>
<dbReference type="RefSeq" id="XP_047768945.1">
    <property type="nucleotide sequence ID" value="XM_047913204.1"/>
</dbReference>
<feature type="region of interest" description="Disordered" evidence="1">
    <location>
        <begin position="29"/>
        <end position="216"/>
    </location>
</feature>
<proteinExistence type="predicted"/>
<feature type="compositionally biased region" description="Low complexity" evidence="1">
    <location>
        <begin position="461"/>
        <end position="470"/>
    </location>
</feature>
<feature type="compositionally biased region" description="Polar residues" evidence="1">
    <location>
        <begin position="565"/>
        <end position="587"/>
    </location>
</feature>
<sequence length="675" mass="71174">MGRMTRAKAAEVADKMLIDEDAVLKLPSDAIDPALHTPSKSDRPALGEIEPNSAGSARSDIELPTDLMKATRSRQGEKSGKKSNNNGVMSASASTESLLAPAPEVVADEAEVAGSPASRAASDDLMKDLPELEMSHLPVHDNRPQSPPSSAVRLNRSQLAQGESGGSFAENEVNAAQSPQPTPQQDCQASSKHSGQLTGTMPNFLQTRNTGQLDDVHDRPAANELKSGALGLDQSTYDILEAAAIEAQTPPKAGRVSFGNEDAITEMDALDEVVEMVSAEVPEVQPSPQKAKPRKSSAPIVRMSKAAQARISLAQGNEIAKTPALGKSRTSMAGLGQSKRVASASSEGPADEPSENIEAVIPHSKPRPMSLQFPTPPPPPKSTKAPTQSSFRLPGEEVAAKLKAAKEARLAREAEEQTKKVFKARPAPTTTKVPAVRQTSTSKARQSMAGGEEPKPKTFKARPAPTATKAPEVRQTSASKARMSLMSGKPATTTTAGVHKRANSVATCRPSVSGRLSTIKTSAAPAKSVSVSKRPATAMATMSKPRYSIAPWPSIASSVKPKAAVTTSERPNYLGSSTRVNGASTASKGKEVFNRTANAKSSEQQQKREKEEAAKKARAEAAERSRQLSREWAEKQKLKKVGVKADPKIKENVAPVPLTSTEDEAALIGAPSAQA</sequence>
<feature type="region of interest" description="Disordered" evidence="1">
    <location>
        <begin position="315"/>
        <end position="392"/>
    </location>
</feature>
<feature type="compositionally biased region" description="Polar residues" evidence="1">
    <location>
        <begin position="174"/>
        <end position="212"/>
    </location>
</feature>
<feature type="region of interest" description="Disordered" evidence="1">
    <location>
        <begin position="281"/>
        <end position="300"/>
    </location>
</feature>
<evidence type="ECO:0000256" key="1">
    <source>
        <dbReference type="SAM" id="MobiDB-lite"/>
    </source>
</evidence>
<dbReference type="OrthoDB" id="3946796at2759"/>
<name>A0A9Q8UW22_PASFU</name>
<organism evidence="2 3">
    <name type="scientific">Passalora fulva</name>
    <name type="common">Tomato leaf mold</name>
    <name type="synonym">Cladosporium fulvum</name>
    <dbReference type="NCBI Taxonomy" id="5499"/>
    <lineage>
        <taxon>Eukaryota</taxon>
        <taxon>Fungi</taxon>
        <taxon>Dikarya</taxon>
        <taxon>Ascomycota</taxon>
        <taxon>Pezizomycotina</taxon>
        <taxon>Dothideomycetes</taxon>
        <taxon>Dothideomycetidae</taxon>
        <taxon>Mycosphaerellales</taxon>
        <taxon>Mycosphaerellaceae</taxon>
        <taxon>Fulvia</taxon>
    </lineage>
</organism>
<feature type="compositionally biased region" description="Basic and acidic residues" evidence="1">
    <location>
        <begin position="605"/>
        <end position="636"/>
    </location>
</feature>
<dbReference type="KEGG" id="ffu:CLAFUR5_14056"/>
<keyword evidence="3" id="KW-1185">Reference proteome</keyword>
<evidence type="ECO:0000313" key="2">
    <source>
        <dbReference type="EMBL" id="UJO24579.1"/>
    </source>
</evidence>
<dbReference type="GeneID" id="71993934"/>
<protein>
    <submittedName>
        <fullName evidence="2">Uncharacterized protein</fullName>
    </submittedName>
</protein>
<feature type="compositionally biased region" description="Polar residues" evidence="1">
    <location>
        <begin position="82"/>
        <end position="97"/>
    </location>
</feature>
<accession>A0A9Q8UW22</accession>
<feature type="region of interest" description="Disordered" evidence="1">
    <location>
        <begin position="409"/>
        <end position="510"/>
    </location>
</feature>
<gene>
    <name evidence="2" type="ORF">CLAFUR5_14056</name>
</gene>
<feature type="compositionally biased region" description="Basic and acidic residues" evidence="1">
    <location>
        <begin position="409"/>
        <end position="419"/>
    </location>
</feature>
<reference evidence="2" key="1">
    <citation type="submission" date="2021-12" db="EMBL/GenBank/DDBJ databases">
        <authorList>
            <person name="Zaccaron A."/>
            <person name="Stergiopoulos I."/>
        </authorList>
    </citation>
    <scope>NUCLEOTIDE SEQUENCE</scope>
    <source>
        <strain evidence="2">Race5_Kim</strain>
    </source>
</reference>
<feature type="region of interest" description="Disordered" evidence="1">
    <location>
        <begin position="558"/>
        <end position="675"/>
    </location>
</feature>
<dbReference type="AlphaFoldDB" id="A0A9Q8UW22"/>
<dbReference type="Proteomes" id="UP000756132">
    <property type="component" value="Chromosome 12"/>
</dbReference>
<dbReference type="EMBL" id="CP090174">
    <property type="protein sequence ID" value="UJO24579.1"/>
    <property type="molecule type" value="Genomic_DNA"/>
</dbReference>
<feature type="compositionally biased region" description="Basic and acidic residues" evidence="1">
    <location>
        <begin position="121"/>
        <end position="143"/>
    </location>
</feature>
<evidence type="ECO:0000313" key="3">
    <source>
        <dbReference type="Proteomes" id="UP000756132"/>
    </source>
</evidence>
<reference evidence="2" key="2">
    <citation type="journal article" date="2022" name="Microb. Genom.">
        <title>A chromosome-scale genome assembly of the tomato pathogen Cladosporium fulvum reveals a compartmentalized genome architecture and the presence of a dispensable chromosome.</title>
        <authorList>
            <person name="Zaccaron A.Z."/>
            <person name="Chen L.H."/>
            <person name="Samaras A."/>
            <person name="Stergiopoulos I."/>
        </authorList>
    </citation>
    <scope>NUCLEOTIDE SEQUENCE</scope>
    <source>
        <strain evidence="2">Race5_Kim</strain>
    </source>
</reference>